<dbReference type="GeneID" id="85315283"/>
<evidence type="ECO:0000256" key="1">
    <source>
        <dbReference type="SAM" id="SignalP"/>
    </source>
</evidence>
<feature type="signal peptide" evidence="1">
    <location>
        <begin position="1"/>
        <end position="17"/>
    </location>
</feature>
<feature type="chain" id="PRO_5042560568" description="Glycoside hydrolase subgroup catalytic core protein" evidence="1">
    <location>
        <begin position="18"/>
        <end position="562"/>
    </location>
</feature>
<proteinExistence type="predicted"/>
<dbReference type="Gene3D" id="3.20.20.80">
    <property type="entry name" value="Glycosidases"/>
    <property type="match status" value="1"/>
</dbReference>
<dbReference type="SUPFAM" id="SSF51445">
    <property type="entry name" value="(Trans)glycosidases"/>
    <property type="match status" value="1"/>
</dbReference>
<dbReference type="EMBL" id="MU839000">
    <property type="protein sequence ID" value="KAK1770683.1"/>
    <property type="molecule type" value="Genomic_DNA"/>
</dbReference>
<sequence>MMLPLSLWLLAVSGVKGQQTGNHPEWNRWCGKVYEAGYPAFDPGGQTLPPTPVPGPPLLDVQFKPRYSLYLDSEETGEFVVNAPLTQFFGKPWPNSTAEQFVFSINLVSNNEPLVENRIAVNSTGNVFGFDLSRLTASLNPIEVVLYGAPEGGDPTWTATSELFYLPEKAGGSVTKLDNLNGGILFRNGASNNTFEPLLAYGFYSSYDGFLRNVSQNDTSALRHYADLGLNAITPLTNYADSPVVFDVLDQMDLKFMFDMREFYKNLTMVQEQVIRARDADAIFAYWTADEPDGWQDPFSAPILAYDLVRRLDPYHPVAVVLNCQDYYFGNYSSGADMLMSDVYPIGINATFSKWGTACNATLGDCGCDGCAGNPQDVSRRLDGMAARERALNLWAKTKVHSPQSFHGEDYWLRDPSPAEERAMAVLALNHGAQAVVSWVYPASDVLAAAHGALAAVLAAQPVVGFLVGGARPVPVAVDADVDVVDAAYWVVGRRALVSVVNGGYVDVDGPVVVPVPGAVRVASIPWSADGEVAWEVVGERLSAPRLPALSTSLLILDLDGE</sequence>
<evidence type="ECO:0000313" key="3">
    <source>
        <dbReference type="Proteomes" id="UP001244011"/>
    </source>
</evidence>
<evidence type="ECO:0000313" key="2">
    <source>
        <dbReference type="EMBL" id="KAK1770683.1"/>
    </source>
</evidence>
<dbReference type="InterPro" id="IPR017853">
    <property type="entry name" value="GH"/>
</dbReference>
<gene>
    <name evidence="2" type="ORF">QBC33DRAFT_601158</name>
</gene>
<organism evidence="2 3">
    <name type="scientific">Phialemonium atrogriseum</name>
    <dbReference type="NCBI Taxonomy" id="1093897"/>
    <lineage>
        <taxon>Eukaryota</taxon>
        <taxon>Fungi</taxon>
        <taxon>Dikarya</taxon>
        <taxon>Ascomycota</taxon>
        <taxon>Pezizomycotina</taxon>
        <taxon>Sordariomycetes</taxon>
        <taxon>Sordariomycetidae</taxon>
        <taxon>Cephalothecales</taxon>
        <taxon>Cephalothecaceae</taxon>
        <taxon>Phialemonium</taxon>
    </lineage>
</organism>
<reference evidence="2" key="1">
    <citation type="submission" date="2023-06" db="EMBL/GenBank/DDBJ databases">
        <title>Genome-scale phylogeny and comparative genomics of the fungal order Sordariales.</title>
        <authorList>
            <consortium name="Lawrence Berkeley National Laboratory"/>
            <person name="Hensen N."/>
            <person name="Bonometti L."/>
            <person name="Westerberg I."/>
            <person name="Brannstrom I.O."/>
            <person name="Guillou S."/>
            <person name="Cros-Aarteil S."/>
            <person name="Calhoun S."/>
            <person name="Haridas S."/>
            <person name="Kuo A."/>
            <person name="Mondo S."/>
            <person name="Pangilinan J."/>
            <person name="Riley R."/>
            <person name="Labutti K."/>
            <person name="Andreopoulos B."/>
            <person name="Lipzen A."/>
            <person name="Chen C."/>
            <person name="Yanf M."/>
            <person name="Daum C."/>
            <person name="Ng V."/>
            <person name="Clum A."/>
            <person name="Steindorff A."/>
            <person name="Ohm R."/>
            <person name="Martin F."/>
            <person name="Silar P."/>
            <person name="Natvig D."/>
            <person name="Lalanne C."/>
            <person name="Gautier V."/>
            <person name="Ament-Velasquez S.L."/>
            <person name="Kruys A."/>
            <person name="Hutchinson M.I."/>
            <person name="Powell A.J."/>
            <person name="Barry K."/>
            <person name="Miller A.N."/>
            <person name="Grigoriev I.V."/>
            <person name="Debuchy R."/>
            <person name="Gladieux P."/>
            <person name="Thoren M.H."/>
            <person name="Johannesson H."/>
        </authorList>
    </citation>
    <scope>NUCLEOTIDE SEQUENCE</scope>
    <source>
        <strain evidence="2">8032-3</strain>
    </source>
</reference>
<accession>A0AAJ0FPW2</accession>
<dbReference type="AlphaFoldDB" id="A0AAJ0FPW2"/>
<name>A0AAJ0FPW2_9PEZI</name>
<dbReference type="RefSeq" id="XP_060286896.1">
    <property type="nucleotide sequence ID" value="XM_060432096.1"/>
</dbReference>
<keyword evidence="3" id="KW-1185">Reference proteome</keyword>
<comment type="caution">
    <text evidence="2">The sequence shown here is derived from an EMBL/GenBank/DDBJ whole genome shotgun (WGS) entry which is preliminary data.</text>
</comment>
<evidence type="ECO:0008006" key="4">
    <source>
        <dbReference type="Google" id="ProtNLM"/>
    </source>
</evidence>
<keyword evidence="1" id="KW-0732">Signal</keyword>
<protein>
    <recommendedName>
        <fullName evidence="4">Glycoside hydrolase subgroup catalytic core protein</fullName>
    </recommendedName>
</protein>
<dbReference type="Proteomes" id="UP001244011">
    <property type="component" value="Unassembled WGS sequence"/>
</dbReference>